<evidence type="ECO:0000256" key="1">
    <source>
        <dbReference type="SAM" id="Phobius"/>
    </source>
</evidence>
<keyword evidence="1" id="KW-1133">Transmembrane helix</keyword>
<evidence type="ECO:0000313" key="3">
    <source>
        <dbReference type="Proteomes" id="UP001595921"/>
    </source>
</evidence>
<dbReference type="RefSeq" id="WP_267622092.1">
    <property type="nucleotide sequence ID" value="NZ_JAODIW010000006.1"/>
</dbReference>
<gene>
    <name evidence="2" type="ORF">ACFO0N_06510</name>
</gene>
<keyword evidence="1" id="KW-0472">Membrane</keyword>
<reference evidence="2 3" key="1">
    <citation type="journal article" date="2019" name="Int. J. Syst. Evol. Microbiol.">
        <title>The Global Catalogue of Microorganisms (GCM) 10K type strain sequencing project: providing services to taxonomists for standard genome sequencing and annotation.</title>
        <authorList>
            <consortium name="The Broad Institute Genomics Platform"/>
            <consortium name="The Broad Institute Genome Sequencing Center for Infectious Disease"/>
            <person name="Wu L."/>
            <person name="Ma J."/>
        </authorList>
    </citation>
    <scope>NUCLEOTIDE SEQUENCE [LARGE SCALE GENOMIC DNA]</scope>
    <source>
        <strain evidence="2 3">CGMCC 1.12553</strain>
    </source>
</reference>
<evidence type="ECO:0000313" key="2">
    <source>
        <dbReference type="EMBL" id="MFC4357601.1"/>
    </source>
</evidence>
<dbReference type="EMBL" id="JBHSDS010000003">
    <property type="protein sequence ID" value="MFC4357601.1"/>
    <property type="molecule type" value="Genomic_DNA"/>
</dbReference>
<protein>
    <submittedName>
        <fullName evidence="2">Uncharacterized protein</fullName>
    </submittedName>
</protein>
<proteinExistence type="predicted"/>
<sequence length="76" mass="8463">MDLDLTRTESWLGRLFLLGNGLVHLLAPGLLLWLASVGYDRALDVRFEAGDDSKRRVRLVGAGFLAAAALVRRRRD</sequence>
<keyword evidence="3" id="KW-1185">Reference proteome</keyword>
<feature type="transmembrane region" description="Helical" evidence="1">
    <location>
        <begin position="12"/>
        <end position="35"/>
    </location>
</feature>
<accession>A0ABD5PA00</accession>
<organism evidence="2 3">
    <name type="scientific">Halobium salinum</name>
    <dbReference type="NCBI Taxonomy" id="1364940"/>
    <lineage>
        <taxon>Archaea</taxon>
        <taxon>Methanobacteriati</taxon>
        <taxon>Methanobacteriota</taxon>
        <taxon>Stenosarchaea group</taxon>
        <taxon>Halobacteria</taxon>
        <taxon>Halobacteriales</taxon>
        <taxon>Haloferacaceae</taxon>
        <taxon>Halobium</taxon>
    </lineage>
</organism>
<keyword evidence="1" id="KW-0812">Transmembrane</keyword>
<dbReference type="AlphaFoldDB" id="A0ABD5PA00"/>
<dbReference type="Proteomes" id="UP001595921">
    <property type="component" value="Unassembled WGS sequence"/>
</dbReference>
<name>A0ABD5PA00_9EURY</name>
<comment type="caution">
    <text evidence="2">The sequence shown here is derived from an EMBL/GenBank/DDBJ whole genome shotgun (WGS) entry which is preliminary data.</text>
</comment>